<protein>
    <submittedName>
        <fullName evidence="2">DUF6397 family protein</fullName>
    </submittedName>
</protein>
<sequence length="294" mass="32943">MTRPQGSAARELGLKRGEFDLAVRLGRIRTVAASDGGRRRVPREEIERIREAEGFPEALREQVRVVGTAEGALLMDIPPTRFTRLARAGLLIPAKFYLNRYRTVVWLYLAQELREFADSELHAPLLTGRAPDKMRARLSAGEDLRPRRWRSRHAGYLLGQSSDPWDRAAAMATLLDPTQLADLVENPYERAYLRRLRPEESWYGVPESPTARVVERILVADDPDEVSWLRANLLLSLAEARVLRPAPRPAPKEAAAGPVPLSESESVGEHAPGPQPPVAEPARGLWRRLLGRRG</sequence>
<dbReference type="Pfam" id="PF19934">
    <property type="entry name" value="DUF6397"/>
    <property type="match status" value="1"/>
</dbReference>
<feature type="region of interest" description="Disordered" evidence="1">
    <location>
        <begin position="247"/>
        <end position="284"/>
    </location>
</feature>
<evidence type="ECO:0000313" key="2">
    <source>
        <dbReference type="EMBL" id="MEB3961356.1"/>
    </source>
</evidence>
<dbReference type="EMBL" id="JAOZYB010000090">
    <property type="protein sequence ID" value="MEB3961356.1"/>
    <property type="molecule type" value="Genomic_DNA"/>
</dbReference>
<organism evidence="2 3">
    <name type="scientific">Streptomyces kunmingensis</name>
    <dbReference type="NCBI Taxonomy" id="68225"/>
    <lineage>
        <taxon>Bacteria</taxon>
        <taxon>Bacillati</taxon>
        <taxon>Actinomycetota</taxon>
        <taxon>Actinomycetes</taxon>
        <taxon>Kitasatosporales</taxon>
        <taxon>Streptomycetaceae</taxon>
        <taxon>Streptomyces</taxon>
    </lineage>
</organism>
<proteinExistence type="predicted"/>
<dbReference type="Proteomes" id="UP001352223">
    <property type="component" value="Unassembled WGS sequence"/>
</dbReference>
<reference evidence="2 3" key="1">
    <citation type="submission" date="2022-10" db="EMBL/GenBank/DDBJ databases">
        <authorList>
            <person name="Xie J."/>
            <person name="Shen N."/>
        </authorList>
    </citation>
    <scope>NUCLEOTIDE SEQUENCE [LARGE SCALE GENOMIC DNA]</scope>
    <source>
        <strain evidence="2 3">DSM 41681</strain>
    </source>
</reference>
<accession>A0ABU6CAX8</accession>
<dbReference type="InterPro" id="IPR045652">
    <property type="entry name" value="DUF6397"/>
</dbReference>
<comment type="caution">
    <text evidence="2">The sequence shown here is derived from an EMBL/GenBank/DDBJ whole genome shotgun (WGS) entry which is preliminary data.</text>
</comment>
<evidence type="ECO:0000256" key="1">
    <source>
        <dbReference type="SAM" id="MobiDB-lite"/>
    </source>
</evidence>
<evidence type="ECO:0000313" key="3">
    <source>
        <dbReference type="Proteomes" id="UP001352223"/>
    </source>
</evidence>
<dbReference type="RefSeq" id="WP_324768622.1">
    <property type="nucleotide sequence ID" value="NZ_BAAATS010000040.1"/>
</dbReference>
<name>A0ABU6CAX8_9ACTN</name>
<keyword evidence="3" id="KW-1185">Reference proteome</keyword>
<gene>
    <name evidence="2" type="ORF">OKJ48_14020</name>
</gene>